<evidence type="ECO:0000313" key="12">
    <source>
        <dbReference type="EMBL" id="PWF22516.1"/>
    </source>
</evidence>
<dbReference type="Proteomes" id="UP000245212">
    <property type="component" value="Unassembled WGS sequence"/>
</dbReference>
<keyword evidence="5" id="KW-0574">Periplasm</keyword>
<keyword evidence="4 9" id="KW-0732">Signal</keyword>
<dbReference type="InterPro" id="IPR050643">
    <property type="entry name" value="Periplasmic_pilus_chap"/>
</dbReference>
<comment type="caution">
    <text evidence="12">The sequence shown here is derived from an EMBL/GenBank/DDBJ whole genome shotgun (WGS) entry which is preliminary data.</text>
</comment>
<dbReference type="FunFam" id="2.60.40.10:FF:000458">
    <property type="entry name" value="Molecular chaperone FimC"/>
    <property type="match status" value="1"/>
</dbReference>
<dbReference type="Gene3D" id="2.60.40.10">
    <property type="entry name" value="Immunoglobulins"/>
    <property type="match status" value="2"/>
</dbReference>
<dbReference type="AlphaFoldDB" id="A0A2V1K167"/>
<dbReference type="InterPro" id="IPR016148">
    <property type="entry name" value="Pili_assmbl_chaperone_C"/>
</dbReference>
<dbReference type="EMBL" id="QETA01000004">
    <property type="protein sequence ID" value="PWF22516.1"/>
    <property type="molecule type" value="Genomic_DNA"/>
</dbReference>
<accession>A0A2V1K167</accession>
<protein>
    <submittedName>
        <fullName evidence="12">Molecular chaperone EcpD</fullName>
    </submittedName>
</protein>
<comment type="similarity">
    <text evidence="2 8">Belongs to the periplasmic pilus chaperone family.</text>
</comment>
<keyword evidence="6 8" id="KW-0143">Chaperone</keyword>
<dbReference type="GO" id="GO:0071555">
    <property type="term" value="P:cell wall organization"/>
    <property type="evidence" value="ECO:0007669"/>
    <property type="project" value="InterPro"/>
</dbReference>
<feature type="domain" description="Pili assembly chaperone C-terminal" evidence="11">
    <location>
        <begin position="177"/>
        <end position="241"/>
    </location>
</feature>
<dbReference type="InterPro" id="IPR013783">
    <property type="entry name" value="Ig-like_fold"/>
</dbReference>
<evidence type="ECO:0000256" key="1">
    <source>
        <dbReference type="ARBA" id="ARBA00004418"/>
    </source>
</evidence>
<evidence type="ECO:0000259" key="10">
    <source>
        <dbReference type="Pfam" id="PF00345"/>
    </source>
</evidence>
<proteinExistence type="inferred from homology"/>
<gene>
    <name evidence="12" type="ORF">DD235_10500</name>
</gene>
<sequence length="250" mass="27383">MQIRKFLVALTALAGMAIAMPQAVQANVIINGTRLIYPAQNQEITVRTENPGGTPALVQVWVDEGDPAIRAEESQAPFVVTPPLIRLEGNSGQTFRVIFVPGDTQLPQDRESLFYFNLLDIPPMPQEAEAASYMQLAYRTRLKLFYRPVGLPGNAREAAGQLQWSFAQVDGKPALQIHNPSAYHVSFNGITLDTDNRQYRIEGDMIAPGATSSLPIPGLSGQLPSQAARVDFNWINDFGALIQNSSPVRP</sequence>
<feature type="signal peptide" evidence="9">
    <location>
        <begin position="1"/>
        <end position="26"/>
    </location>
</feature>
<evidence type="ECO:0000256" key="3">
    <source>
        <dbReference type="ARBA" id="ARBA00022558"/>
    </source>
</evidence>
<comment type="subcellular location">
    <subcellularLocation>
        <location evidence="1 8">Periplasm</location>
    </subcellularLocation>
</comment>
<feature type="chain" id="PRO_5015961636" evidence="9">
    <location>
        <begin position="27"/>
        <end position="250"/>
    </location>
</feature>
<dbReference type="PANTHER" id="PTHR30251:SF2">
    <property type="entry name" value="FIMBRIAL CHAPERONE YADV-RELATED"/>
    <property type="match status" value="1"/>
</dbReference>
<dbReference type="RefSeq" id="WP_109062040.1">
    <property type="nucleotide sequence ID" value="NZ_QETA01000004.1"/>
</dbReference>
<organism evidence="12 13">
    <name type="scientific">Corticimicrobacter populi</name>
    <dbReference type="NCBI Taxonomy" id="2175229"/>
    <lineage>
        <taxon>Bacteria</taxon>
        <taxon>Pseudomonadati</taxon>
        <taxon>Pseudomonadota</taxon>
        <taxon>Betaproteobacteria</taxon>
        <taxon>Burkholderiales</taxon>
        <taxon>Alcaligenaceae</taxon>
        <taxon>Corticimicrobacter</taxon>
    </lineage>
</organism>
<dbReference type="Pfam" id="PF00345">
    <property type="entry name" value="PapD_N"/>
    <property type="match status" value="1"/>
</dbReference>
<dbReference type="InterPro" id="IPR036316">
    <property type="entry name" value="Pili_assmbl_chap_C_dom_sf"/>
</dbReference>
<dbReference type="PANTHER" id="PTHR30251">
    <property type="entry name" value="PILUS ASSEMBLY CHAPERONE"/>
    <property type="match status" value="1"/>
</dbReference>
<dbReference type="Pfam" id="PF02753">
    <property type="entry name" value="PapD_C"/>
    <property type="match status" value="1"/>
</dbReference>
<dbReference type="PROSITE" id="PS00635">
    <property type="entry name" value="PILI_CHAPERONE"/>
    <property type="match status" value="1"/>
</dbReference>
<evidence type="ECO:0000256" key="7">
    <source>
        <dbReference type="ARBA" id="ARBA00023319"/>
    </source>
</evidence>
<evidence type="ECO:0000259" key="11">
    <source>
        <dbReference type="Pfam" id="PF02753"/>
    </source>
</evidence>
<evidence type="ECO:0000313" key="13">
    <source>
        <dbReference type="Proteomes" id="UP000245212"/>
    </source>
</evidence>
<evidence type="ECO:0000256" key="6">
    <source>
        <dbReference type="ARBA" id="ARBA00023186"/>
    </source>
</evidence>
<keyword evidence="13" id="KW-1185">Reference proteome</keyword>
<dbReference type="GO" id="GO:0030288">
    <property type="term" value="C:outer membrane-bounded periplasmic space"/>
    <property type="evidence" value="ECO:0007669"/>
    <property type="project" value="InterPro"/>
</dbReference>
<keyword evidence="7" id="KW-0393">Immunoglobulin domain</keyword>
<dbReference type="InterPro" id="IPR016147">
    <property type="entry name" value="Pili_assmbl_chaperone_N"/>
</dbReference>
<dbReference type="SUPFAM" id="SSF49584">
    <property type="entry name" value="Periplasmic chaperone C-domain"/>
    <property type="match status" value="1"/>
</dbReference>
<evidence type="ECO:0000256" key="8">
    <source>
        <dbReference type="RuleBase" id="RU003918"/>
    </source>
</evidence>
<dbReference type="SUPFAM" id="SSF49354">
    <property type="entry name" value="PapD-like"/>
    <property type="match status" value="1"/>
</dbReference>
<evidence type="ECO:0000256" key="5">
    <source>
        <dbReference type="ARBA" id="ARBA00022764"/>
    </source>
</evidence>
<dbReference type="InterPro" id="IPR008962">
    <property type="entry name" value="PapD-like_sf"/>
</dbReference>
<evidence type="ECO:0000256" key="9">
    <source>
        <dbReference type="SAM" id="SignalP"/>
    </source>
</evidence>
<dbReference type="PRINTS" id="PR00969">
    <property type="entry name" value="CHAPERONPILI"/>
</dbReference>
<reference evidence="13" key="1">
    <citation type="submission" date="2018-05" db="EMBL/GenBank/DDBJ databases">
        <authorList>
            <person name="Li Y."/>
        </authorList>
    </citation>
    <scope>NUCLEOTIDE SEQUENCE [LARGE SCALE GENOMIC DNA]</scope>
    <source>
        <strain evidence="13">3d-2-2</strain>
    </source>
</reference>
<evidence type="ECO:0000256" key="2">
    <source>
        <dbReference type="ARBA" id="ARBA00007399"/>
    </source>
</evidence>
<feature type="domain" description="Pili assembly chaperone N-terminal" evidence="10">
    <location>
        <begin position="28"/>
        <end position="151"/>
    </location>
</feature>
<keyword evidence="3" id="KW-1029">Fimbrium biogenesis</keyword>
<dbReference type="InterPro" id="IPR001829">
    <property type="entry name" value="Pili_assmbl_chaperone_bac"/>
</dbReference>
<dbReference type="InterPro" id="IPR018046">
    <property type="entry name" value="Pili_assmbl_chaperone_CS"/>
</dbReference>
<name>A0A2V1K167_9BURK</name>
<evidence type="ECO:0000256" key="4">
    <source>
        <dbReference type="ARBA" id="ARBA00022729"/>
    </source>
</evidence>